<name>A0ABQ4XPZ8_9ASTR</name>
<accession>A0ABQ4XPZ8</accession>
<feature type="region of interest" description="Disordered" evidence="3">
    <location>
        <begin position="329"/>
        <end position="372"/>
    </location>
</feature>
<dbReference type="Gene3D" id="4.10.60.10">
    <property type="entry name" value="Zinc finger, CCHC-type"/>
    <property type="match status" value="1"/>
</dbReference>
<evidence type="ECO:0000313" key="6">
    <source>
        <dbReference type="Proteomes" id="UP001151760"/>
    </source>
</evidence>
<feature type="compositionally biased region" description="Basic residues" evidence="3">
    <location>
        <begin position="430"/>
        <end position="442"/>
    </location>
</feature>
<keyword evidence="1" id="KW-0863">Zinc-finger</keyword>
<evidence type="ECO:0000256" key="1">
    <source>
        <dbReference type="PROSITE-ProRule" id="PRU00047"/>
    </source>
</evidence>
<dbReference type="InterPro" id="IPR036875">
    <property type="entry name" value="Znf_CCHC_sf"/>
</dbReference>
<evidence type="ECO:0000256" key="2">
    <source>
        <dbReference type="SAM" id="Coils"/>
    </source>
</evidence>
<evidence type="ECO:0000256" key="3">
    <source>
        <dbReference type="SAM" id="MobiDB-lite"/>
    </source>
</evidence>
<proteinExistence type="predicted"/>
<sequence>MQQPMQNLGIQIIGNMNGLSVVSETVDQYGNVNVVTTLAEGNGNGINVNSIKCYNCRGEGHYASNCTVKPRKRDAAYLQQQLSISQEEEAGIQSTQEESNFMATAGACEEIERSNANCTVENNLQQASTSGTQTDKAPVYDSDGSAEIQLHDNCYNDEIFNMFTQEKQPNLFKTSNLLQNEANESLAKHKELELEIERLLRAVVSQDIMSIMQNTSVVDTSNLQTELEHTIYENASKSPVNSIRFLNKVHHSGRRNVRILSLQAIILGKPPSSSRPKLYDVTPLPKSTAISKVGETNALSNQVTSNSVPSSQELKVMENDNVIAPGMFRIDPRKTSRKNDVNSKTNGFSPKDVKSTTRTRRPQPRNNPKNDKHIKHWLAIRNAKSKVVCAMCKQCLITVNHDVCVLNYVNDMNSRALNKNSNVENVENQKKHRPKVWKPKKAGSKERLASPKLSTPRSFLRWSPTGRIFDLKGKIIATSESECQSDCFKGDNACTSKPSEPTSKRFPNSTFSMKGHQNWFDTLLTPLLSEYKPKDKENHGDNECDS</sequence>
<dbReference type="PROSITE" id="PS50158">
    <property type="entry name" value="ZF_CCHC"/>
    <property type="match status" value="1"/>
</dbReference>
<dbReference type="EMBL" id="BQNB010009712">
    <property type="protein sequence ID" value="GJS67364.1"/>
    <property type="molecule type" value="Genomic_DNA"/>
</dbReference>
<dbReference type="SUPFAM" id="SSF57756">
    <property type="entry name" value="Retrovirus zinc finger-like domains"/>
    <property type="match status" value="1"/>
</dbReference>
<reference evidence="5" key="1">
    <citation type="journal article" date="2022" name="Int. J. Mol. Sci.">
        <title>Draft Genome of Tanacetum Coccineum: Genomic Comparison of Closely Related Tanacetum-Family Plants.</title>
        <authorList>
            <person name="Yamashiro T."/>
            <person name="Shiraishi A."/>
            <person name="Nakayama K."/>
            <person name="Satake H."/>
        </authorList>
    </citation>
    <scope>NUCLEOTIDE SEQUENCE</scope>
</reference>
<organism evidence="5 6">
    <name type="scientific">Tanacetum coccineum</name>
    <dbReference type="NCBI Taxonomy" id="301880"/>
    <lineage>
        <taxon>Eukaryota</taxon>
        <taxon>Viridiplantae</taxon>
        <taxon>Streptophyta</taxon>
        <taxon>Embryophyta</taxon>
        <taxon>Tracheophyta</taxon>
        <taxon>Spermatophyta</taxon>
        <taxon>Magnoliopsida</taxon>
        <taxon>eudicotyledons</taxon>
        <taxon>Gunneridae</taxon>
        <taxon>Pentapetalae</taxon>
        <taxon>asterids</taxon>
        <taxon>campanulids</taxon>
        <taxon>Asterales</taxon>
        <taxon>Asteraceae</taxon>
        <taxon>Asteroideae</taxon>
        <taxon>Anthemideae</taxon>
        <taxon>Anthemidinae</taxon>
        <taxon>Tanacetum</taxon>
    </lineage>
</organism>
<protein>
    <submittedName>
        <fullName evidence="5">Retrovirus-related pol polyprotein from transposon TNT 1-94</fullName>
    </submittedName>
</protein>
<dbReference type="InterPro" id="IPR001878">
    <property type="entry name" value="Znf_CCHC"/>
</dbReference>
<evidence type="ECO:0000259" key="4">
    <source>
        <dbReference type="PROSITE" id="PS50158"/>
    </source>
</evidence>
<keyword evidence="1" id="KW-0862">Zinc</keyword>
<keyword evidence="6" id="KW-1185">Reference proteome</keyword>
<feature type="region of interest" description="Disordered" evidence="3">
    <location>
        <begin position="424"/>
        <end position="450"/>
    </location>
</feature>
<feature type="compositionally biased region" description="Basic and acidic residues" evidence="3">
    <location>
        <begin position="330"/>
        <end position="341"/>
    </location>
</feature>
<reference evidence="5" key="2">
    <citation type="submission" date="2022-01" db="EMBL/GenBank/DDBJ databases">
        <authorList>
            <person name="Yamashiro T."/>
            <person name="Shiraishi A."/>
            <person name="Satake H."/>
            <person name="Nakayama K."/>
        </authorList>
    </citation>
    <scope>NUCLEOTIDE SEQUENCE</scope>
</reference>
<keyword evidence="1" id="KW-0479">Metal-binding</keyword>
<keyword evidence="2" id="KW-0175">Coiled coil</keyword>
<dbReference type="SMART" id="SM00343">
    <property type="entry name" value="ZnF_C2HC"/>
    <property type="match status" value="1"/>
</dbReference>
<dbReference type="Pfam" id="PF00098">
    <property type="entry name" value="zf-CCHC"/>
    <property type="match status" value="1"/>
</dbReference>
<gene>
    <name evidence="5" type="ORF">Tco_0681928</name>
</gene>
<evidence type="ECO:0000313" key="5">
    <source>
        <dbReference type="EMBL" id="GJS67364.1"/>
    </source>
</evidence>
<comment type="caution">
    <text evidence="5">The sequence shown here is derived from an EMBL/GenBank/DDBJ whole genome shotgun (WGS) entry which is preliminary data.</text>
</comment>
<dbReference type="Proteomes" id="UP001151760">
    <property type="component" value="Unassembled WGS sequence"/>
</dbReference>
<feature type="domain" description="CCHC-type" evidence="4">
    <location>
        <begin position="52"/>
        <end position="66"/>
    </location>
</feature>
<feature type="coiled-coil region" evidence="2">
    <location>
        <begin position="175"/>
        <end position="202"/>
    </location>
</feature>